<keyword evidence="1" id="KW-0812">Transmembrane</keyword>
<dbReference type="RefSeq" id="WP_214393280.1">
    <property type="nucleotide sequence ID" value="NZ_JAFLWW010000011.1"/>
</dbReference>
<keyword evidence="3" id="KW-1185">Reference proteome</keyword>
<dbReference type="EMBL" id="JAFLWW010000011">
    <property type="protein sequence ID" value="MBT1159440.1"/>
    <property type="molecule type" value="Genomic_DNA"/>
</dbReference>
<keyword evidence="1" id="KW-0472">Membrane</keyword>
<name>A0A9X1AGF8_9HYPH</name>
<reference evidence="2" key="2">
    <citation type="submission" date="2021-03" db="EMBL/GenBank/DDBJ databases">
        <authorList>
            <person name="Artuso I."/>
            <person name="Turrini P."/>
            <person name="Pirolo M."/>
            <person name="Lugli G.A."/>
            <person name="Ventura M."/>
            <person name="Visca P."/>
        </authorList>
    </citation>
    <scope>NUCLEOTIDE SEQUENCE</scope>
    <source>
        <strain evidence="2">LMG 26462</strain>
    </source>
</reference>
<sequence length="301" mass="30364">MQTNVSAVDVSTPIESSVPAVSWGPVIAGAFTAAAITLILMLLGSGLGLTMISPWSSQGVSVTTFAVSTAIWLIVVQWLSAGLGGYLTGRLRTKWVGIHTDEVYFRDTAHGFLAWALATLLVAGVLGSALSAAVGGGVQAASNVASGAAMGAAANAGSQTADNATSYFVDTLFRPADPARLATANGTAPEQATMQASRILVASAASGEVTEADRTYLSQLVAAHTGLSETDAQARVDAMLAGVNDAKVKAQEAADTARKASATFALVAALSLAIGAFIASAAATLGGKQRDDDEVVHLSGR</sequence>
<comment type="caution">
    <text evidence="2">The sequence shown here is derived from an EMBL/GenBank/DDBJ whole genome shotgun (WGS) entry which is preliminary data.</text>
</comment>
<feature type="transmembrane region" description="Helical" evidence="1">
    <location>
        <begin position="264"/>
        <end position="285"/>
    </location>
</feature>
<feature type="transmembrane region" description="Helical" evidence="1">
    <location>
        <begin position="20"/>
        <end position="47"/>
    </location>
</feature>
<reference evidence="2" key="1">
    <citation type="journal article" date="2021" name="Microorganisms">
        <title>Phylogenomic Reconstruction and Metabolic Potential of the Genus Aminobacter.</title>
        <authorList>
            <person name="Artuso I."/>
            <person name="Turrini P."/>
            <person name="Pirolo M."/>
            <person name="Lugli G.A."/>
            <person name="Ventura M."/>
            <person name="Visca P."/>
        </authorList>
    </citation>
    <scope>NUCLEOTIDE SEQUENCE</scope>
    <source>
        <strain evidence="2">LMG 26462</strain>
    </source>
</reference>
<dbReference type="Proteomes" id="UP001138921">
    <property type="component" value="Unassembled WGS sequence"/>
</dbReference>
<organism evidence="2 3">
    <name type="scientific">Aminobacter anthyllidis</name>
    <dbReference type="NCBI Taxonomy" id="1035067"/>
    <lineage>
        <taxon>Bacteria</taxon>
        <taxon>Pseudomonadati</taxon>
        <taxon>Pseudomonadota</taxon>
        <taxon>Alphaproteobacteria</taxon>
        <taxon>Hyphomicrobiales</taxon>
        <taxon>Phyllobacteriaceae</taxon>
        <taxon>Aminobacter</taxon>
    </lineage>
</organism>
<accession>A0A9X1AGF8</accession>
<evidence type="ECO:0008006" key="4">
    <source>
        <dbReference type="Google" id="ProtNLM"/>
    </source>
</evidence>
<evidence type="ECO:0000313" key="2">
    <source>
        <dbReference type="EMBL" id="MBT1159440.1"/>
    </source>
</evidence>
<keyword evidence="1" id="KW-1133">Transmembrane helix</keyword>
<gene>
    <name evidence="2" type="ORF">J1C56_28115</name>
</gene>
<evidence type="ECO:0000256" key="1">
    <source>
        <dbReference type="SAM" id="Phobius"/>
    </source>
</evidence>
<proteinExistence type="predicted"/>
<protein>
    <recommendedName>
        <fullName evidence="4">Transmembrane protein</fullName>
    </recommendedName>
</protein>
<feature type="transmembrane region" description="Helical" evidence="1">
    <location>
        <begin position="112"/>
        <end position="134"/>
    </location>
</feature>
<evidence type="ECO:0000313" key="3">
    <source>
        <dbReference type="Proteomes" id="UP001138921"/>
    </source>
</evidence>
<feature type="transmembrane region" description="Helical" evidence="1">
    <location>
        <begin position="59"/>
        <end position="79"/>
    </location>
</feature>
<dbReference type="AlphaFoldDB" id="A0A9X1AGF8"/>